<gene>
    <name evidence="2" type="ORF">AKJ09_03822</name>
</gene>
<dbReference type="KEGG" id="llu:AKJ09_03822"/>
<dbReference type="AlphaFoldDB" id="A0A0K1PUE0"/>
<feature type="region of interest" description="Disordered" evidence="1">
    <location>
        <begin position="1"/>
        <end position="34"/>
    </location>
</feature>
<feature type="compositionally biased region" description="Pro residues" evidence="1">
    <location>
        <begin position="24"/>
        <end position="34"/>
    </location>
</feature>
<evidence type="ECO:0000256" key="1">
    <source>
        <dbReference type="SAM" id="MobiDB-lite"/>
    </source>
</evidence>
<organism evidence="2 3">
    <name type="scientific">Labilithrix luteola</name>
    <dbReference type="NCBI Taxonomy" id="1391654"/>
    <lineage>
        <taxon>Bacteria</taxon>
        <taxon>Pseudomonadati</taxon>
        <taxon>Myxococcota</taxon>
        <taxon>Polyangia</taxon>
        <taxon>Polyangiales</taxon>
        <taxon>Labilitrichaceae</taxon>
        <taxon>Labilithrix</taxon>
    </lineage>
</organism>
<protein>
    <recommendedName>
        <fullName evidence="4">Outer membrane protein beta-barrel domain-containing protein</fullName>
    </recommendedName>
</protein>
<accession>A0A0K1PUE0</accession>
<evidence type="ECO:0008006" key="4">
    <source>
        <dbReference type="Google" id="ProtNLM"/>
    </source>
</evidence>
<proteinExistence type="predicted"/>
<name>A0A0K1PUE0_9BACT</name>
<dbReference type="Proteomes" id="UP000064967">
    <property type="component" value="Chromosome"/>
</dbReference>
<dbReference type="EMBL" id="CP012333">
    <property type="protein sequence ID" value="AKU97158.1"/>
    <property type="molecule type" value="Genomic_DNA"/>
</dbReference>
<sequence length="204" mass="21631">MSAEISPESIDLQKDEKAASADVPGPPPEAPPPLPYKKSLVLDSSVGVLLFFGDFGKAVPAGPYLRTQLGYEVFKWLMIFGEGDLGFTETGEAPRTRAFPIFGFGGGARFTARFTDRFGAYLQGSVGVMKADVAKNALAVLGFKNAEDLGLYAGGRVGLEWYQLDRHFALGVTAGLRDATGFAKTGGSGTPLAFDACASLRYAF</sequence>
<keyword evidence="3" id="KW-1185">Reference proteome</keyword>
<dbReference type="STRING" id="1391654.AKJ09_03822"/>
<evidence type="ECO:0000313" key="3">
    <source>
        <dbReference type="Proteomes" id="UP000064967"/>
    </source>
</evidence>
<evidence type="ECO:0000313" key="2">
    <source>
        <dbReference type="EMBL" id="AKU97158.1"/>
    </source>
</evidence>
<reference evidence="2 3" key="1">
    <citation type="submission" date="2015-08" db="EMBL/GenBank/DDBJ databases">
        <authorList>
            <person name="Babu N.S."/>
            <person name="Beckwith C.J."/>
            <person name="Beseler K.G."/>
            <person name="Brison A."/>
            <person name="Carone J.V."/>
            <person name="Caskin T.P."/>
            <person name="Diamond M."/>
            <person name="Durham M.E."/>
            <person name="Foxe J.M."/>
            <person name="Go M."/>
            <person name="Henderson B.A."/>
            <person name="Jones I.B."/>
            <person name="McGettigan J.A."/>
            <person name="Micheletti S.J."/>
            <person name="Nasrallah M.E."/>
            <person name="Ortiz D."/>
            <person name="Piller C.R."/>
            <person name="Privatt S.R."/>
            <person name="Schneider S.L."/>
            <person name="Sharp S."/>
            <person name="Smith T.C."/>
            <person name="Stanton J.D."/>
            <person name="Ullery H.E."/>
            <person name="Wilson R.J."/>
            <person name="Serrano M.G."/>
            <person name="Buck G."/>
            <person name="Lee V."/>
            <person name="Wang Y."/>
            <person name="Carvalho R."/>
            <person name="Voegtly L."/>
            <person name="Shi R."/>
            <person name="Duckworth R."/>
            <person name="Johnson A."/>
            <person name="Loviza R."/>
            <person name="Walstead R."/>
            <person name="Shah Z."/>
            <person name="Kiflezghi M."/>
            <person name="Wade K."/>
            <person name="Ball S.L."/>
            <person name="Bradley K.W."/>
            <person name="Asai D.J."/>
            <person name="Bowman C.A."/>
            <person name="Russell D.A."/>
            <person name="Pope W.H."/>
            <person name="Jacobs-Sera D."/>
            <person name="Hendrix R.W."/>
            <person name="Hatfull G.F."/>
        </authorList>
    </citation>
    <scope>NUCLEOTIDE SEQUENCE [LARGE SCALE GENOMIC DNA]</scope>
    <source>
        <strain evidence="2 3">DSM 27648</strain>
    </source>
</reference>